<reference evidence="3" key="2">
    <citation type="journal article" date="2020" name="Microorganisms">
        <title>Osmotic Adaptation and Compatible Solute Biosynthesis of Phototrophic Bacteria as Revealed from Genome Analyses.</title>
        <authorList>
            <person name="Imhoff J.F."/>
            <person name="Rahn T."/>
            <person name="Kunzel S."/>
            <person name="Keller A."/>
            <person name="Neulinger S.C."/>
        </authorList>
    </citation>
    <scope>NUCLEOTIDE SEQUENCE</scope>
    <source>
        <strain evidence="3">DSM 11080</strain>
    </source>
</reference>
<dbReference type="Pfam" id="PF01883">
    <property type="entry name" value="FeS_assembly_P"/>
    <property type="match status" value="1"/>
</dbReference>
<sequence>MMPSMQPEQVKESLRQVRFPGRSRDLVALGFVKSVAVEDTSVEVELTPDSINAEKVAVMEREVEGLLRQIGFDRVQIHTEPPYDDDSLLLGGASMNPLQVDMNEYGLEPIPDPGHGGAPQMKDLLAAGEPAQEKPKQATEPPADMPSAFEPPAVDGPQGNADPTYDGVVPVFQWQVDPDDPDAETSKFRFSIDSWNYGVLWLVHREQNLLYASIQARHWVYYNGKARPNPAGRTEGVNLVYDRDRQGVVAIYGTVKDFRPFVDAFYRAYSGQATDPEHAATQEASNA</sequence>
<keyword evidence="4" id="KW-1185">Reference proteome</keyword>
<dbReference type="AlphaFoldDB" id="A0AAJ0U487"/>
<feature type="region of interest" description="Disordered" evidence="1">
    <location>
        <begin position="129"/>
        <end position="164"/>
    </location>
</feature>
<evidence type="ECO:0000313" key="3">
    <source>
        <dbReference type="EMBL" id="MBK1704985.1"/>
    </source>
</evidence>
<reference evidence="3" key="1">
    <citation type="submission" date="2017-08" db="EMBL/GenBank/DDBJ databases">
        <authorList>
            <person name="Imhoff J.F."/>
            <person name="Rahn T."/>
            <person name="Kuenzel S."/>
            <person name="Neulinger S.C."/>
        </authorList>
    </citation>
    <scope>NUCLEOTIDE SEQUENCE</scope>
    <source>
        <strain evidence="3">DSM 11080</strain>
    </source>
</reference>
<dbReference type="InterPro" id="IPR002744">
    <property type="entry name" value="MIP18-like"/>
</dbReference>
<feature type="domain" description="MIP18 family-like" evidence="2">
    <location>
        <begin position="8"/>
        <end position="71"/>
    </location>
</feature>
<dbReference type="Proteomes" id="UP001296776">
    <property type="component" value="Unassembled WGS sequence"/>
</dbReference>
<gene>
    <name evidence="3" type="ORF">CKO40_10645</name>
</gene>
<dbReference type="Gene3D" id="3.30.300.130">
    <property type="entry name" value="Fe-S cluster assembly (FSCA)"/>
    <property type="match status" value="1"/>
</dbReference>
<evidence type="ECO:0000256" key="1">
    <source>
        <dbReference type="SAM" id="MobiDB-lite"/>
    </source>
</evidence>
<name>A0AAJ0U487_9GAMM</name>
<protein>
    <recommendedName>
        <fullName evidence="2">MIP18 family-like domain-containing protein</fullName>
    </recommendedName>
</protein>
<proteinExistence type="predicted"/>
<accession>A0AAJ0U487</accession>
<organism evidence="3 4">
    <name type="scientific">Halochromatium glycolicum</name>
    <dbReference type="NCBI Taxonomy" id="85075"/>
    <lineage>
        <taxon>Bacteria</taxon>
        <taxon>Pseudomonadati</taxon>
        <taxon>Pseudomonadota</taxon>
        <taxon>Gammaproteobacteria</taxon>
        <taxon>Chromatiales</taxon>
        <taxon>Chromatiaceae</taxon>
        <taxon>Halochromatium</taxon>
    </lineage>
</organism>
<comment type="caution">
    <text evidence="3">The sequence shown here is derived from an EMBL/GenBank/DDBJ whole genome shotgun (WGS) entry which is preliminary data.</text>
</comment>
<evidence type="ECO:0000259" key="2">
    <source>
        <dbReference type="Pfam" id="PF01883"/>
    </source>
</evidence>
<dbReference type="InterPro" id="IPR034904">
    <property type="entry name" value="FSCA_dom_sf"/>
</dbReference>
<evidence type="ECO:0000313" key="4">
    <source>
        <dbReference type="Proteomes" id="UP001296776"/>
    </source>
</evidence>
<dbReference type="EMBL" id="NRSJ01000017">
    <property type="protein sequence ID" value="MBK1704985.1"/>
    <property type="molecule type" value="Genomic_DNA"/>
</dbReference>
<dbReference type="SUPFAM" id="SSF117916">
    <property type="entry name" value="Fe-S cluster assembly (FSCA) domain-like"/>
    <property type="match status" value="1"/>
</dbReference>